<keyword evidence="2" id="KW-0732">Signal</keyword>
<sequence>MKKHLLISALALGLIAAPATLVHADSEGSTLSQLELIDNNGPTIPVDPTDPTKPQDPNDPDNPGTGNLGKLTLDVAPATFDFGQVAVYASAKTYQAKTTATGHQYIQVTDNRDVDEQGWQVTVEQNHDLTETTGATPHVLTGSTIAIPAGTPRNSLANDPTIADTNLLTHAAEVNEENGAVTVFETTATTNSGKGTSVKNWNPEEVSLTIPKNTAKKGIYQNTLKWTLTAGIQS</sequence>
<evidence type="ECO:0000256" key="1">
    <source>
        <dbReference type="SAM" id="MobiDB-lite"/>
    </source>
</evidence>
<feature type="chain" id="PRO_5012313912" evidence="2">
    <location>
        <begin position="25"/>
        <end position="234"/>
    </location>
</feature>
<organism evidence="4 5">
    <name type="scientific">Levilactobacillus brevis</name>
    <name type="common">Lactobacillus brevis</name>
    <dbReference type="NCBI Taxonomy" id="1580"/>
    <lineage>
        <taxon>Bacteria</taxon>
        <taxon>Bacillati</taxon>
        <taxon>Bacillota</taxon>
        <taxon>Bacilli</taxon>
        <taxon>Lactobacillales</taxon>
        <taxon>Lactobacillaceae</taxon>
        <taxon>Levilactobacillus</taxon>
    </lineage>
</organism>
<evidence type="ECO:0000256" key="2">
    <source>
        <dbReference type="SAM" id="SignalP"/>
    </source>
</evidence>
<comment type="caution">
    <text evidence="4">The sequence shown here is derived from an EMBL/GenBank/DDBJ whole genome shotgun (WGS) entry which is preliminary data.</text>
</comment>
<dbReference type="EMBL" id="NVYO01000001">
    <property type="protein sequence ID" value="PBQ24402.1"/>
    <property type="molecule type" value="Genomic_DNA"/>
</dbReference>
<dbReference type="Proteomes" id="UP000217918">
    <property type="component" value="Unassembled WGS sequence"/>
</dbReference>
<evidence type="ECO:0000313" key="4">
    <source>
        <dbReference type="EMBL" id="PBQ24402.1"/>
    </source>
</evidence>
<feature type="region of interest" description="Disordered" evidence="1">
    <location>
        <begin position="37"/>
        <end position="69"/>
    </location>
</feature>
<dbReference type="InterPro" id="IPR027994">
    <property type="entry name" value="WxL_dom"/>
</dbReference>
<dbReference type="AlphaFoldDB" id="A0A2A3TZE8"/>
<reference evidence="4 5" key="1">
    <citation type="submission" date="2017-09" db="EMBL/GenBank/DDBJ databases">
        <title>Genome sequence of Lactobacillus brevis D7.</title>
        <authorList>
            <person name="Kwon M.-S."/>
            <person name="Lim S.K."/>
            <person name="Choi H.-J."/>
        </authorList>
    </citation>
    <scope>NUCLEOTIDE SEQUENCE [LARGE SCALE GENOMIC DNA]</scope>
    <source>
        <strain evidence="4 5">D7</strain>
    </source>
</reference>
<proteinExistence type="predicted"/>
<dbReference type="RefSeq" id="WP_096110269.1">
    <property type="nucleotide sequence ID" value="NZ_NVYO01000001.1"/>
</dbReference>
<feature type="domain" description="WxL" evidence="3">
    <location>
        <begin position="25"/>
        <end position="230"/>
    </location>
</feature>
<name>A0A2A3TZE8_LEVBR</name>
<dbReference type="Pfam" id="PF13731">
    <property type="entry name" value="WxL"/>
    <property type="match status" value="1"/>
</dbReference>
<gene>
    <name evidence="4" type="ORF">CNR29_10420</name>
</gene>
<feature type="signal peptide" evidence="2">
    <location>
        <begin position="1"/>
        <end position="24"/>
    </location>
</feature>
<accession>A0A2A3TZE8</accession>
<evidence type="ECO:0000259" key="3">
    <source>
        <dbReference type="Pfam" id="PF13731"/>
    </source>
</evidence>
<protein>
    <submittedName>
        <fullName evidence="4">Cell surface protein</fullName>
    </submittedName>
</protein>
<evidence type="ECO:0000313" key="5">
    <source>
        <dbReference type="Proteomes" id="UP000217918"/>
    </source>
</evidence>